<comment type="subcellular location">
    <subcellularLocation>
        <location evidence="1">Virion membrane</location>
        <topology evidence="1">Single-pass type I membrane protein</topology>
    </subcellularLocation>
</comment>
<proteinExistence type="predicted"/>
<dbReference type="InterPro" id="IPR001903">
    <property type="entry name" value="Rhabdo_glycop_FD"/>
</dbReference>
<keyword evidence="8" id="KW-0325">Glycoprotein</keyword>
<keyword evidence="3" id="KW-0732">Signal</keyword>
<dbReference type="Pfam" id="PF00974">
    <property type="entry name" value="Rhabdo_glycop_FD"/>
    <property type="match status" value="1"/>
</dbReference>
<evidence type="ECO:0000256" key="2">
    <source>
        <dbReference type="ARBA" id="ARBA00022692"/>
    </source>
</evidence>
<dbReference type="Pfam" id="PF24833">
    <property type="entry name" value="Rhabdo_glycop_CD"/>
    <property type="match status" value="1"/>
</dbReference>
<reference evidence="12" key="2">
    <citation type="submission" date="2024-04" db="EMBL/GenBank/DDBJ databases">
        <authorList>
            <person name="Kumar Pradhan S."/>
            <person name="Morrow J.L."/>
            <person name="Sharpe S.R."/>
            <person name="Karupannasamy A."/>
            <person name="Bynakal S."/>
            <person name="Ramasamy A."/>
            <person name="Riegler M."/>
        </authorList>
    </citation>
    <scope>NUCLEOTIDE SEQUENCE</scope>
    <source>
        <strain evidence="12">ZcSV-B4</strain>
    </source>
</reference>
<evidence type="ECO:0000256" key="4">
    <source>
        <dbReference type="ARBA" id="ARBA00022844"/>
    </source>
</evidence>
<feature type="transmembrane region" description="Helical" evidence="9">
    <location>
        <begin position="6"/>
        <end position="27"/>
    </location>
</feature>
<evidence type="ECO:0000256" key="6">
    <source>
        <dbReference type="ARBA" id="ARBA00022989"/>
    </source>
</evidence>
<dbReference type="SUPFAM" id="SSF161008">
    <property type="entry name" value="Viral glycoprotein ectodomain-like"/>
    <property type="match status" value="1"/>
</dbReference>
<evidence type="ECO:0000256" key="1">
    <source>
        <dbReference type="ARBA" id="ARBA00004563"/>
    </source>
</evidence>
<sequence>MDNFIIFLSLYLYGSIMFHLGELHFVYPKMIDHVWKPVDINTLECTNPWTDEISEFKIKDIDVVLTRPRHFNNRPIKGYLCHKYSLQSICDQNLVFISTESRVFQNRKISVNDCKERIKSLKNDDIIIEEYPEYSCRWNQRVISENYYVHIEKHDVIYDPYNGAYLDPLFLSGKTVQDYSLTKYDSMVWVSDGSEPPELCTDMEEFVGSIYFTRMPDDIRLDQGATLSSQHIIDKTFNGSCRMKYCSQSGIRFKDGEWIAIRFEHEEDQKLYKYIDILPLCPSDTEISTAGLNPAVENNMQMILNEMWNLQCLDTITKIRNRHVINHNDLSIISRSTPGYGQVYKLVNTTLLGTSGLYLQVNTTKLNKKPNQLGEYPDGTECILGDIQKLSEGIAVAPNGIFIVNGLITIPWLMRKEYRLDEEMTREISLHPIHHPTLQNITDRINITDNSISSDTDTIHVIEDKIGFITQIGITIGHFIVKILLCVGALIMIYLVLRLVYYCYVKPRLYATKIITGGIRGPTAAETRGLDNYWDA</sequence>
<dbReference type="GO" id="GO:0019031">
    <property type="term" value="C:viral envelope"/>
    <property type="evidence" value="ECO:0007669"/>
    <property type="project" value="UniProtKB-KW"/>
</dbReference>
<feature type="domain" description="Spike glycoprotein fusion" evidence="10">
    <location>
        <begin position="76"/>
        <end position="174"/>
    </location>
</feature>
<name>A0AAU7L0I1_9RHAB</name>
<evidence type="ECO:0000259" key="11">
    <source>
        <dbReference type="Pfam" id="PF24833"/>
    </source>
</evidence>
<evidence type="ECO:0000256" key="9">
    <source>
        <dbReference type="SAM" id="Phobius"/>
    </source>
</evidence>
<accession>A0AAU7L0I1</accession>
<evidence type="ECO:0000256" key="7">
    <source>
        <dbReference type="ARBA" id="ARBA00023136"/>
    </source>
</evidence>
<evidence type="ECO:0000259" key="10">
    <source>
        <dbReference type="Pfam" id="PF00974"/>
    </source>
</evidence>
<keyword evidence="6 9" id="KW-1133">Transmembrane helix</keyword>
<dbReference type="EMBL" id="PP626165">
    <property type="protein sequence ID" value="XBO77540.1"/>
    <property type="molecule type" value="Viral_cRNA"/>
</dbReference>
<dbReference type="GO" id="GO:0055036">
    <property type="term" value="C:virion membrane"/>
    <property type="evidence" value="ECO:0007669"/>
    <property type="project" value="UniProtKB-SubCell"/>
</dbReference>
<keyword evidence="7 9" id="KW-0472">Membrane</keyword>
<keyword evidence="2 9" id="KW-0812">Transmembrane</keyword>
<dbReference type="Gene3D" id="2.30.29.130">
    <property type="match status" value="1"/>
</dbReference>
<evidence type="ECO:0000256" key="8">
    <source>
        <dbReference type="ARBA" id="ARBA00023180"/>
    </source>
</evidence>
<feature type="domain" description="Spike glycoprotein G central" evidence="11">
    <location>
        <begin position="281"/>
        <end position="400"/>
    </location>
</feature>
<keyword evidence="4" id="KW-0946">Virion</keyword>
<evidence type="ECO:0000256" key="5">
    <source>
        <dbReference type="ARBA" id="ARBA00022879"/>
    </source>
</evidence>
<reference evidence="12" key="1">
    <citation type="journal article" date="2024" name="J. Invertebr. Pathol.">
        <title>RNA virus diversity and prevalence in field and laboratory populations of melon fly throughout its distribution.</title>
        <authorList>
            <person name="Kumar Pradhan S."/>
            <person name="Morrow J.L."/>
            <person name="Sharpe S.R."/>
            <person name="Karuppannasamy A."/>
            <person name="Ramasamy E."/>
            <person name="Bynakal S."/>
            <person name="Maligeppagol M."/>
            <person name="Ramasamy A."/>
            <person name="Riegler M."/>
        </authorList>
    </citation>
    <scope>NUCLEOTIDE SEQUENCE</scope>
    <source>
        <strain evidence="12">ZcSV-B4</strain>
    </source>
</reference>
<dbReference type="InterPro" id="IPR055447">
    <property type="entry name" value="Rhabdo_glycop_CD"/>
</dbReference>
<evidence type="ECO:0000256" key="3">
    <source>
        <dbReference type="ARBA" id="ARBA00022729"/>
    </source>
</evidence>
<feature type="transmembrane region" description="Helical" evidence="9">
    <location>
        <begin position="479"/>
        <end position="504"/>
    </location>
</feature>
<organism evidence="12">
    <name type="scientific">Zeugodacus cucurbitae sigmavirus-B4</name>
    <dbReference type="NCBI Taxonomy" id="3159481"/>
    <lineage>
        <taxon>Viruses</taxon>
        <taxon>Riboviria</taxon>
        <taxon>Orthornavirae</taxon>
        <taxon>Negarnaviricota</taxon>
        <taxon>Haploviricotina</taxon>
        <taxon>Monjiviricetes</taxon>
        <taxon>Mononegavirales</taxon>
        <taxon>Rhabdoviridae</taxon>
        <taxon>Alpharhabdovirinae</taxon>
        <taxon>Sigmavirus</taxon>
    </lineage>
</organism>
<protein>
    <submittedName>
        <fullName evidence="12">Glycoprotein</fullName>
    </submittedName>
</protein>
<evidence type="ECO:0000313" key="12">
    <source>
        <dbReference type="EMBL" id="XBO77540.1"/>
    </source>
</evidence>
<keyword evidence="5" id="KW-0261">Viral envelope protein</keyword>